<proteinExistence type="predicted"/>
<gene>
    <name evidence="1" type="ORF">M9H77_30627</name>
</gene>
<protein>
    <submittedName>
        <fullName evidence="1">Uncharacterized protein</fullName>
    </submittedName>
</protein>
<sequence>MEEDLRHVQQALEGLGQQLSCLAKDGKDLRREEGAILDQSSRRNLGGHPIHNNQSGYVPRNENRNEGNYVNGRFDKRRYDYEGYYDSYNYRGYNYRRSSQTFGTTSRHLSYNNVKLPISCGTFGPYDYEAWEQKVELLFYSHRVREEEKFQSVLKSLSYEANVWWDCKYENRRRMGAKPTKTWSLMKQALRTKFGVESHGRQRQEKKPIHGMKAKGEGIGEELTVSYEDTSISLPLKPFLLCHELSFKELKFLELNASYLILVGNYDDIFFDLLVANFSSFCACMWSKIHILLESFVESGYDERISWFSWSLCDVYHAKLKEMFIENCDYVSSFLYASLKTLDGFIPSIQLLCIEGSVVPHSLEFVGSLVHKLLPSYGIEFALMEVVHELVLPHVFAQDPPQHPPKDPPQCLPWVPLSGSSLELGISRIENNTHAKPMISNHALIPPCDIPNYLPRFDWKVSRISSYLPAGSPSRY</sequence>
<keyword evidence="2" id="KW-1185">Reference proteome</keyword>
<name>A0ACB9ZXS2_CATRO</name>
<organism evidence="1 2">
    <name type="scientific">Catharanthus roseus</name>
    <name type="common">Madagascar periwinkle</name>
    <name type="synonym">Vinca rosea</name>
    <dbReference type="NCBI Taxonomy" id="4058"/>
    <lineage>
        <taxon>Eukaryota</taxon>
        <taxon>Viridiplantae</taxon>
        <taxon>Streptophyta</taxon>
        <taxon>Embryophyta</taxon>
        <taxon>Tracheophyta</taxon>
        <taxon>Spermatophyta</taxon>
        <taxon>Magnoliopsida</taxon>
        <taxon>eudicotyledons</taxon>
        <taxon>Gunneridae</taxon>
        <taxon>Pentapetalae</taxon>
        <taxon>asterids</taxon>
        <taxon>lamiids</taxon>
        <taxon>Gentianales</taxon>
        <taxon>Apocynaceae</taxon>
        <taxon>Rauvolfioideae</taxon>
        <taxon>Vinceae</taxon>
        <taxon>Catharanthinae</taxon>
        <taxon>Catharanthus</taxon>
    </lineage>
</organism>
<dbReference type="EMBL" id="CM044707">
    <property type="protein sequence ID" value="KAI5653440.1"/>
    <property type="molecule type" value="Genomic_DNA"/>
</dbReference>
<comment type="caution">
    <text evidence="1">The sequence shown here is derived from an EMBL/GenBank/DDBJ whole genome shotgun (WGS) entry which is preliminary data.</text>
</comment>
<accession>A0ACB9ZXS2</accession>
<reference evidence="2" key="1">
    <citation type="journal article" date="2023" name="Nat. Plants">
        <title>Single-cell RNA sequencing provides a high-resolution roadmap for understanding the multicellular compartmentation of specialized metabolism.</title>
        <authorList>
            <person name="Sun S."/>
            <person name="Shen X."/>
            <person name="Li Y."/>
            <person name="Li Y."/>
            <person name="Wang S."/>
            <person name="Li R."/>
            <person name="Zhang H."/>
            <person name="Shen G."/>
            <person name="Guo B."/>
            <person name="Wei J."/>
            <person name="Xu J."/>
            <person name="St-Pierre B."/>
            <person name="Chen S."/>
            <person name="Sun C."/>
        </authorList>
    </citation>
    <scope>NUCLEOTIDE SEQUENCE [LARGE SCALE GENOMIC DNA]</scope>
</reference>
<evidence type="ECO:0000313" key="1">
    <source>
        <dbReference type="EMBL" id="KAI5653440.1"/>
    </source>
</evidence>
<dbReference type="Proteomes" id="UP001060085">
    <property type="component" value="Linkage Group LG07"/>
</dbReference>
<evidence type="ECO:0000313" key="2">
    <source>
        <dbReference type="Proteomes" id="UP001060085"/>
    </source>
</evidence>